<keyword evidence="2" id="KW-1185">Reference proteome</keyword>
<reference evidence="1 2" key="1">
    <citation type="submission" date="2020-08" db="EMBL/GenBank/DDBJ databases">
        <title>Genome public.</title>
        <authorList>
            <person name="Liu C."/>
            <person name="Sun Q."/>
        </authorList>
    </citation>
    <scope>NUCLEOTIDE SEQUENCE [LARGE SCALE GENOMIC DNA]</scope>
    <source>
        <strain evidence="1 2">NSJ-7</strain>
    </source>
</reference>
<evidence type="ECO:0000313" key="1">
    <source>
        <dbReference type="EMBL" id="MBC5677573.1"/>
    </source>
</evidence>
<accession>A0ABR7FQS9</accession>
<dbReference type="PANTHER" id="PTHR34822:SF1">
    <property type="entry name" value="GRPB FAMILY PROTEIN"/>
    <property type="match status" value="1"/>
</dbReference>
<comment type="caution">
    <text evidence="1">The sequence shown here is derived from an EMBL/GenBank/DDBJ whole genome shotgun (WGS) entry which is preliminary data.</text>
</comment>
<dbReference type="Pfam" id="PF04229">
    <property type="entry name" value="GrpB"/>
    <property type="match status" value="1"/>
</dbReference>
<dbReference type="InterPro" id="IPR043519">
    <property type="entry name" value="NT_sf"/>
</dbReference>
<gene>
    <name evidence="1" type="ORF">H8S22_08110</name>
</gene>
<dbReference type="InterPro" id="IPR007344">
    <property type="entry name" value="GrpB/CoaE"/>
</dbReference>
<dbReference type="PANTHER" id="PTHR34822">
    <property type="entry name" value="GRPB DOMAIN PROTEIN (AFU_ORTHOLOGUE AFUA_1G01530)"/>
    <property type="match status" value="1"/>
</dbReference>
<name>A0ABR7FQS9_9FIRM</name>
<dbReference type="Gene3D" id="3.30.460.10">
    <property type="entry name" value="Beta Polymerase, domain 2"/>
    <property type="match status" value="1"/>
</dbReference>
<sequence>MKEKKMKNLTEMSNEELWELFPIVLCGHKEEWKQMYENEKKLLLHLIGRDQVVRISHIGSTAVKGLLAKPTIDILLEIEEHCELKQLIRGLEKKGYIYVKKPGNPPPHMMFMKGYTLQGFAKRVYHLHVRYPGDWDELYFRDYLERHREAAEEYGKLKIGLQKKYEHDRDAYTRAKTDFVRECTKKARKELGDIYRPEGEK</sequence>
<organism evidence="1 2">
    <name type="scientific">Anaerostipes hominis</name>
    <name type="common">ex Liu et al. 2021</name>
    <dbReference type="NCBI Taxonomy" id="2763018"/>
    <lineage>
        <taxon>Bacteria</taxon>
        <taxon>Bacillati</taxon>
        <taxon>Bacillota</taxon>
        <taxon>Clostridia</taxon>
        <taxon>Lachnospirales</taxon>
        <taxon>Lachnospiraceae</taxon>
        <taxon>Anaerostipes</taxon>
    </lineage>
</organism>
<evidence type="ECO:0000313" key="2">
    <source>
        <dbReference type="Proteomes" id="UP000635828"/>
    </source>
</evidence>
<dbReference type="SUPFAM" id="SSF81301">
    <property type="entry name" value="Nucleotidyltransferase"/>
    <property type="match status" value="1"/>
</dbReference>
<dbReference type="EMBL" id="JACOOS010000007">
    <property type="protein sequence ID" value="MBC5677573.1"/>
    <property type="molecule type" value="Genomic_DNA"/>
</dbReference>
<proteinExistence type="predicted"/>
<dbReference type="Proteomes" id="UP000635828">
    <property type="component" value="Unassembled WGS sequence"/>
</dbReference>
<protein>
    <submittedName>
        <fullName evidence="1">GrpB family protein</fullName>
    </submittedName>
</protein>